<evidence type="ECO:0000313" key="6">
    <source>
        <dbReference type="EMBL" id="OPX45692.1"/>
    </source>
</evidence>
<reference evidence="6 7" key="1">
    <citation type="submission" date="2017-03" db="EMBL/GenBank/DDBJ databases">
        <title>Genome sequence of Clostridium hungatei DSM 14427.</title>
        <authorList>
            <person name="Poehlein A."/>
            <person name="Daniel R."/>
        </authorList>
    </citation>
    <scope>NUCLEOTIDE SEQUENCE [LARGE SCALE GENOMIC DNA]</scope>
    <source>
        <strain evidence="6 7">DSM 14427</strain>
    </source>
</reference>
<dbReference type="Gene3D" id="6.10.340.10">
    <property type="match status" value="1"/>
</dbReference>
<dbReference type="PANTHER" id="PTHR34220:SF7">
    <property type="entry name" value="SENSOR HISTIDINE KINASE YPDA"/>
    <property type="match status" value="1"/>
</dbReference>
<keyword evidence="4" id="KW-0812">Transmembrane</keyword>
<dbReference type="GO" id="GO:0016020">
    <property type="term" value="C:membrane"/>
    <property type="evidence" value="ECO:0007669"/>
    <property type="project" value="UniProtKB-SubCell"/>
</dbReference>
<sequence length="576" mass="66634">MKKELWRKSVLKRLIISFILILMPIYILSIVIYDLGISTLRKEISNSIVSQLSFYRDSLENDINRVRTLEIELVNDKDLNRLAAVPESLDSIQQMERMLRVQQRLYAVKNSSKYIGDIYVMVPALERTISATSVSEFDRAQYDRIKNLDSQPDAAMDENVIKYMTVSYPFSYAVRKEKLFIIVIEISKDKVVEALQSMTQNPKEGVMFVNKKNKSIIAANNTDLNQNVYNQIASMDNGAQVVHVNNTRYLAVSITSSVFNSTLSKYLPEDSVFHDLEKYSKWFLLLTVSAVVIIVLYSIYMYQFIHKPIGKLASSFKKVEKGDFDINIDHRHNDEFRYIYHRFNSMVDNLKNLVDQVYKQKILVQKSEMKQLQSQIRPHFLYNSFFILNTMARVGDYENLEIFTEQLGQYFQFITRNAADEVTIEKEINHARVYSEIQAMRFSNQIKVRFDPLPDSFKPLIVPRLILQPVIENAFEHGLTMSNGKGLLIISFDKLENEYRIVVEDNGSNLDQHILETMRKSLDDNSESAEVTGLQNIHQRLKLKFGPLSGLSLEKGEAGGLRVTITIMQEKEEQNV</sequence>
<dbReference type="Gene3D" id="3.30.565.10">
    <property type="entry name" value="Histidine kinase-like ATPase, C-terminal domain"/>
    <property type="match status" value="1"/>
</dbReference>
<comment type="caution">
    <text evidence="6">The sequence shown here is derived from an EMBL/GenBank/DDBJ whole genome shotgun (WGS) entry which is preliminary data.</text>
</comment>
<feature type="transmembrane region" description="Helical" evidence="4">
    <location>
        <begin position="282"/>
        <end position="302"/>
    </location>
</feature>
<evidence type="ECO:0000256" key="4">
    <source>
        <dbReference type="SAM" id="Phobius"/>
    </source>
</evidence>
<name>A0A1V4SP99_RUMHU</name>
<keyword evidence="6" id="KW-0418">Kinase</keyword>
<dbReference type="SUPFAM" id="SSF158472">
    <property type="entry name" value="HAMP domain-like"/>
    <property type="match status" value="1"/>
</dbReference>
<comment type="subcellular location">
    <subcellularLocation>
        <location evidence="1">Membrane</location>
    </subcellularLocation>
</comment>
<dbReference type="PROSITE" id="PS50885">
    <property type="entry name" value="HAMP"/>
    <property type="match status" value="1"/>
</dbReference>
<dbReference type="InterPro" id="IPR036890">
    <property type="entry name" value="HATPase_C_sf"/>
</dbReference>
<dbReference type="GO" id="GO:0000155">
    <property type="term" value="F:phosphorelay sensor kinase activity"/>
    <property type="evidence" value="ECO:0007669"/>
    <property type="project" value="InterPro"/>
</dbReference>
<dbReference type="Proteomes" id="UP000191554">
    <property type="component" value="Unassembled WGS sequence"/>
</dbReference>
<evidence type="ECO:0000256" key="2">
    <source>
        <dbReference type="ARBA" id="ARBA00022553"/>
    </source>
</evidence>
<dbReference type="Pfam" id="PF06580">
    <property type="entry name" value="His_kinase"/>
    <property type="match status" value="1"/>
</dbReference>
<dbReference type="EC" id="2.7.13.3" evidence="6"/>
<organism evidence="6 7">
    <name type="scientific">Ruminiclostridium hungatei</name>
    <name type="common">Clostridium hungatei</name>
    <dbReference type="NCBI Taxonomy" id="48256"/>
    <lineage>
        <taxon>Bacteria</taxon>
        <taxon>Bacillati</taxon>
        <taxon>Bacillota</taxon>
        <taxon>Clostridia</taxon>
        <taxon>Eubacteriales</taxon>
        <taxon>Oscillospiraceae</taxon>
        <taxon>Ruminiclostridium</taxon>
    </lineage>
</organism>
<gene>
    <name evidence="6" type="primary">ypdA_1</name>
    <name evidence="6" type="ORF">CLHUN_06290</name>
</gene>
<evidence type="ECO:0000256" key="3">
    <source>
        <dbReference type="ARBA" id="ARBA00022679"/>
    </source>
</evidence>
<feature type="transmembrane region" description="Helical" evidence="4">
    <location>
        <begin position="12"/>
        <end position="33"/>
    </location>
</feature>
<feature type="domain" description="HAMP" evidence="5">
    <location>
        <begin position="303"/>
        <end position="355"/>
    </location>
</feature>
<keyword evidence="4" id="KW-1133">Transmembrane helix</keyword>
<evidence type="ECO:0000259" key="5">
    <source>
        <dbReference type="PROSITE" id="PS50885"/>
    </source>
</evidence>
<keyword evidence="2" id="KW-0597">Phosphoprotein</keyword>
<dbReference type="InterPro" id="IPR010559">
    <property type="entry name" value="Sig_transdc_His_kin_internal"/>
</dbReference>
<dbReference type="PANTHER" id="PTHR34220">
    <property type="entry name" value="SENSOR HISTIDINE KINASE YPDA"/>
    <property type="match status" value="1"/>
</dbReference>
<evidence type="ECO:0000256" key="1">
    <source>
        <dbReference type="ARBA" id="ARBA00004370"/>
    </source>
</evidence>
<keyword evidence="7" id="KW-1185">Reference proteome</keyword>
<proteinExistence type="predicted"/>
<dbReference type="AlphaFoldDB" id="A0A1V4SP99"/>
<evidence type="ECO:0000313" key="7">
    <source>
        <dbReference type="Proteomes" id="UP000191554"/>
    </source>
</evidence>
<protein>
    <submittedName>
        <fullName evidence="6">Sensor histidine kinase YpdA</fullName>
        <ecNumber evidence="6">2.7.13.3</ecNumber>
    </submittedName>
</protein>
<dbReference type="CDD" id="cd06225">
    <property type="entry name" value="HAMP"/>
    <property type="match status" value="1"/>
</dbReference>
<dbReference type="SUPFAM" id="SSF55874">
    <property type="entry name" value="ATPase domain of HSP90 chaperone/DNA topoisomerase II/histidine kinase"/>
    <property type="match status" value="1"/>
</dbReference>
<dbReference type="InterPro" id="IPR050640">
    <property type="entry name" value="Bact_2-comp_sensor_kinase"/>
</dbReference>
<dbReference type="RefSeq" id="WP_165755644.1">
    <property type="nucleotide sequence ID" value="NZ_MZGX01000003.1"/>
</dbReference>
<dbReference type="EMBL" id="MZGX01000003">
    <property type="protein sequence ID" value="OPX45692.1"/>
    <property type="molecule type" value="Genomic_DNA"/>
</dbReference>
<dbReference type="STRING" id="48256.CLHUN_06290"/>
<dbReference type="InterPro" id="IPR003660">
    <property type="entry name" value="HAMP_dom"/>
</dbReference>
<keyword evidence="3 6" id="KW-0808">Transferase</keyword>
<dbReference type="Pfam" id="PF00672">
    <property type="entry name" value="HAMP"/>
    <property type="match status" value="1"/>
</dbReference>
<accession>A0A1V4SP99</accession>
<dbReference type="SMART" id="SM00304">
    <property type="entry name" value="HAMP"/>
    <property type="match status" value="1"/>
</dbReference>
<keyword evidence="4" id="KW-0472">Membrane</keyword>